<dbReference type="AlphaFoldDB" id="A0AA97EM71"/>
<dbReference type="Proteomes" id="UP001302486">
    <property type="component" value="Chromosome"/>
</dbReference>
<protein>
    <submittedName>
        <fullName evidence="1">Uncharacterized protein</fullName>
    </submittedName>
</protein>
<accession>A0AA97EM71</accession>
<organism evidence="1 2">
    <name type="scientific">Hwangdonia lutea</name>
    <dbReference type="NCBI Taxonomy" id="3075823"/>
    <lineage>
        <taxon>Bacteria</taxon>
        <taxon>Pseudomonadati</taxon>
        <taxon>Bacteroidota</taxon>
        <taxon>Flavobacteriia</taxon>
        <taxon>Flavobacteriales</taxon>
        <taxon>Flavobacteriaceae</taxon>
        <taxon>Hwangdonia</taxon>
    </lineage>
</organism>
<name>A0AA97EM71_9FLAO</name>
<dbReference type="RefSeq" id="WP_316983754.1">
    <property type="nucleotide sequence ID" value="NZ_CP136521.1"/>
</dbReference>
<proteinExistence type="predicted"/>
<evidence type="ECO:0000313" key="1">
    <source>
        <dbReference type="EMBL" id="WOD44079.1"/>
    </source>
</evidence>
<gene>
    <name evidence="1" type="ORF">RNZ46_02180</name>
</gene>
<sequence length="130" mass="14242">MHHQNGKQLEAFCFLMDLVDAKTGEIIGTVEDCDVGTTEFEDGTLVSQVITKFNFNGKGSITSESSVLQTPIGDGRFTTVFVPTENNIIDATFEFEGAKGTATLNGEVDLSQFDNNIIIFNCVFELKFTN</sequence>
<reference evidence="2" key="1">
    <citation type="submission" date="2024-06" db="EMBL/GenBank/DDBJ databases">
        <title>Hwangdonia haimaensis gen. nov., sp. nov., a member of the family Flavobacteriaceae isolated from the haima cold seep.</title>
        <authorList>
            <person name="Li J."/>
        </authorList>
    </citation>
    <scope>NUCLEOTIDE SEQUENCE [LARGE SCALE GENOMIC DNA]</scope>
    <source>
        <strain evidence="2">SCSIO 19198</strain>
    </source>
</reference>
<dbReference type="KEGG" id="hws:RNZ46_02180"/>
<keyword evidence="2" id="KW-1185">Reference proteome</keyword>
<evidence type="ECO:0000313" key="2">
    <source>
        <dbReference type="Proteomes" id="UP001302486"/>
    </source>
</evidence>
<dbReference type="EMBL" id="CP136521">
    <property type="protein sequence ID" value="WOD44079.1"/>
    <property type="molecule type" value="Genomic_DNA"/>
</dbReference>